<dbReference type="PROSITE" id="PS50297">
    <property type="entry name" value="ANK_REP_REGION"/>
    <property type="match status" value="3"/>
</dbReference>
<sequence>MACPSHEFAYADGTPELQLLGAATSGDLALLEQMARQLDGGRGRLAEAVEAVTDHGAGALHLAAASSRAEVCEFLVEDVRVKVDAVDTAGRTPLVWAITCGGGHMDIVRYLLDQGANPENVDIKGFTPLHEAAKIGHCEVVKLLLSRGAYVDPFSTYHATPLHVAAEQKQDGAMKILLDHHADCNRILKNLCSPLMIAINRHSMKCVNLLLEAGADVKGIRGLTPLLVAAMNGLTDAFKPLLDAGADPNVRNEYGHLPIQLAAYVGTREGVEILFEVTSPIPAIHDWSIDGIISYVKAEPQLEDLALSKMSRAELKEEGLKALYEGDFNAARKFYTMAMFVDPENIDPALLGTRGLCRLLLGNGEGALNDAHLCRALKSDADSCWLQGYSHLQLKEYEKACDAFLDGLKLKPSFVGIEKGLRQALSLLKDSHADKKNGIEGRYREARLFLW</sequence>
<dbReference type="PANTHER" id="PTHR46224:SF53">
    <property type="entry name" value="OS02G0492900 PROTEIN"/>
    <property type="match status" value="1"/>
</dbReference>
<dbReference type="SMART" id="SM00248">
    <property type="entry name" value="ANK"/>
    <property type="match status" value="7"/>
</dbReference>
<dbReference type="InterPro" id="IPR019734">
    <property type="entry name" value="TPR_rpt"/>
</dbReference>
<feature type="repeat" description="ANK" evidence="1">
    <location>
        <begin position="157"/>
        <end position="189"/>
    </location>
</feature>
<dbReference type="PRINTS" id="PR01415">
    <property type="entry name" value="ANKYRIN"/>
</dbReference>
<dbReference type="Proteomes" id="UP001231189">
    <property type="component" value="Unassembled WGS sequence"/>
</dbReference>
<comment type="caution">
    <text evidence="2">The sequence shown here is derived from an EMBL/GenBank/DDBJ whole genome shotgun (WGS) entry which is preliminary data.</text>
</comment>
<dbReference type="PANTHER" id="PTHR46224">
    <property type="entry name" value="ANKYRIN REPEAT FAMILY PROTEIN"/>
    <property type="match status" value="1"/>
</dbReference>
<dbReference type="AlphaFoldDB" id="A0AAD8U818"/>
<dbReference type="PROSITE" id="PS50088">
    <property type="entry name" value="ANK_REPEAT"/>
    <property type="match status" value="4"/>
</dbReference>
<reference evidence="2" key="1">
    <citation type="submission" date="2023-07" db="EMBL/GenBank/DDBJ databases">
        <title>A chromosome-level genome assembly of Lolium multiflorum.</title>
        <authorList>
            <person name="Chen Y."/>
            <person name="Copetti D."/>
            <person name="Kolliker R."/>
            <person name="Studer B."/>
        </authorList>
    </citation>
    <scope>NUCLEOTIDE SEQUENCE</scope>
    <source>
        <strain evidence="2">02402/16</strain>
        <tissue evidence="2">Leaf</tissue>
    </source>
</reference>
<dbReference type="InterPro" id="IPR036770">
    <property type="entry name" value="Ankyrin_rpt-contain_sf"/>
</dbReference>
<gene>
    <name evidence="2" type="ORF">QYE76_016290</name>
</gene>
<feature type="repeat" description="ANK" evidence="1">
    <location>
        <begin position="124"/>
        <end position="156"/>
    </location>
</feature>
<dbReference type="Gene3D" id="1.25.40.10">
    <property type="entry name" value="Tetratricopeptide repeat domain"/>
    <property type="match status" value="1"/>
</dbReference>
<organism evidence="2 3">
    <name type="scientific">Lolium multiflorum</name>
    <name type="common">Italian ryegrass</name>
    <name type="synonym">Lolium perenne subsp. multiflorum</name>
    <dbReference type="NCBI Taxonomy" id="4521"/>
    <lineage>
        <taxon>Eukaryota</taxon>
        <taxon>Viridiplantae</taxon>
        <taxon>Streptophyta</taxon>
        <taxon>Embryophyta</taxon>
        <taxon>Tracheophyta</taxon>
        <taxon>Spermatophyta</taxon>
        <taxon>Magnoliopsida</taxon>
        <taxon>Liliopsida</taxon>
        <taxon>Poales</taxon>
        <taxon>Poaceae</taxon>
        <taxon>BOP clade</taxon>
        <taxon>Pooideae</taxon>
        <taxon>Poodae</taxon>
        <taxon>Poeae</taxon>
        <taxon>Poeae Chloroplast Group 2 (Poeae type)</taxon>
        <taxon>Loliodinae</taxon>
        <taxon>Loliinae</taxon>
        <taxon>Lolium</taxon>
    </lineage>
</organism>
<dbReference type="Pfam" id="PF12796">
    <property type="entry name" value="Ank_2"/>
    <property type="match status" value="2"/>
</dbReference>
<evidence type="ECO:0000256" key="1">
    <source>
        <dbReference type="PROSITE-ProRule" id="PRU00023"/>
    </source>
</evidence>
<dbReference type="Gene3D" id="1.25.40.20">
    <property type="entry name" value="Ankyrin repeat-containing domain"/>
    <property type="match status" value="3"/>
</dbReference>
<protein>
    <submittedName>
        <fullName evidence="2">Uncharacterized protein</fullName>
    </submittedName>
</protein>
<dbReference type="SMART" id="SM00028">
    <property type="entry name" value="TPR"/>
    <property type="match status" value="2"/>
</dbReference>
<accession>A0AAD8U818</accession>
<keyword evidence="3" id="KW-1185">Reference proteome</keyword>
<dbReference type="InterPro" id="IPR011990">
    <property type="entry name" value="TPR-like_helical_dom_sf"/>
</dbReference>
<dbReference type="InterPro" id="IPR051616">
    <property type="entry name" value="Cul2-RING_E3_ligase_SR"/>
</dbReference>
<feature type="repeat" description="ANK" evidence="1">
    <location>
        <begin position="89"/>
        <end position="123"/>
    </location>
</feature>
<name>A0AAD8U818_LOLMU</name>
<dbReference type="InterPro" id="IPR002110">
    <property type="entry name" value="Ankyrin_rpt"/>
</dbReference>
<dbReference type="EMBL" id="JAUUTY010000001">
    <property type="protein sequence ID" value="KAK1699593.1"/>
    <property type="molecule type" value="Genomic_DNA"/>
</dbReference>
<dbReference type="SUPFAM" id="SSF48452">
    <property type="entry name" value="TPR-like"/>
    <property type="match status" value="1"/>
</dbReference>
<evidence type="ECO:0000313" key="3">
    <source>
        <dbReference type="Proteomes" id="UP001231189"/>
    </source>
</evidence>
<dbReference type="SUPFAM" id="SSF48403">
    <property type="entry name" value="Ankyrin repeat"/>
    <property type="match status" value="1"/>
</dbReference>
<proteinExistence type="predicted"/>
<feature type="repeat" description="ANK" evidence="1">
    <location>
        <begin position="221"/>
        <end position="253"/>
    </location>
</feature>
<keyword evidence="1" id="KW-0040">ANK repeat</keyword>
<evidence type="ECO:0000313" key="2">
    <source>
        <dbReference type="EMBL" id="KAK1699593.1"/>
    </source>
</evidence>